<evidence type="ECO:0000256" key="8">
    <source>
        <dbReference type="PROSITE-ProRule" id="PRU00108"/>
    </source>
</evidence>
<dbReference type="Pfam" id="PF05920">
    <property type="entry name" value="Homeobox_KN"/>
    <property type="match status" value="1"/>
</dbReference>
<accession>A0A1X2H211</accession>
<evidence type="ECO:0000256" key="7">
    <source>
        <dbReference type="ARBA" id="ARBA00038021"/>
    </source>
</evidence>
<organism evidence="11 12">
    <name type="scientific">Syncephalastrum racemosum</name>
    <name type="common">Filamentous fungus</name>
    <dbReference type="NCBI Taxonomy" id="13706"/>
    <lineage>
        <taxon>Eukaryota</taxon>
        <taxon>Fungi</taxon>
        <taxon>Fungi incertae sedis</taxon>
        <taxon>Mucoromycota</taxon>
        <taxon>Mucoromycotina</taxon>
        <taxon>Mucoromycetes</taxon>
        <taxon>Mucorales</taxon>
        <taxon>Syncephalastraceae</taxon>
        <taxon>Syncephalastrum</taxon>
    </lineage>
</organism>
<dbReference type="Gene3D" id="1.10.10.60">
    <property type="entry name" value="Homeodomain-like"/>
    <property type="match status" value="1"/>
</dbReference>
<evidence type="ECO:0000256" key="4">
    <source>
        <dbReference type="ARBA" id="ARBA00023155"/>
    </source>
</evidence>
<keyword evidence="6 8" id="KW-0539">Nucleus</keyword>
<sequence>MSTFHSLAPKRVFSPVILFHDHRFVRDESVEHVHIPFDGDTIDQHKERIHRMLEDNRRFWSDVMTACAHQDNPTTTAVASCTLAEKAADYSPASATSPTPPLSAHDLPGSPPAPSSSLSTTSSYSSASSSASSFASPPARHAQPSLPKQRPQRLRRSSSLRPPPSPEPSSASSTSSTLSHTFAKHYASPHVAPQQSMHKDDHRRKQQHQQQVVKSVPRKQRSNLPKPITAILKDWLARHKRHPYPNEEEKAQLVQQTGLARNQISNWFINARRRILQTMLDQAEDDDEDESPCGPLPAFGVFADPSRFRKRTAAHIQDASPNKRLKPNDTRK</sequence>
<comment type="caution">
    <text evidence="11">The sequence shown here is derived from an EMBL/GenBank/DDBJ whole genome shotgun (WGS) entry which is preliminary data.</text>
</comment>
<feature type="domain" description="Homeobox" evidence="10">
    <location>
        <begin position="215"/>
        <end position="278"/>
    </location>
</feature>
<keyword evidence="4 8" id="KW-0371">Homeobox</keyword>
<gene>
    <name evidence="11" type="ORF">BCR43DRAFT_499025</name>
</gene>
<dbReference type="SMART" id="SM00389">
    <property type="entry name" value="HOX"/>
    <property type="match status" value="1"/>
</dbReference>
<feature type="compositionally biased region" description="Low complexity" evidence="9">
    <location>
        <begin position="168"/>
        <end position="179"/>
    </location>
</feature>
<dbReference type="OrthoDB" id="10056939at2759"/>
<dbReference type="InterPro" id="IPR050224">
    <property type="entry name" value="TALE_homeobox"/>
</dbReference>
<dbReference type="CDD" id="cd00086">
    <property type="entry name" value="homeodomain"/>
    <property type="match status" value="1"/>
</dbReference>
<evidence type="ECO:0000256" key="2">
    <source>
        <dbReference type="ARBA" id="ARBA00023015"/>
    </source>
</evidence>
<feature type="DNA-binding region" description="Homeobox" evidence="8">
    <location>
        <begin position="217"/>
        <end position="279"/>
    </location>
</feature>
<evidence type="ECO:0000256" key="1">
    <source>
        <dbReference type="ARBA" id="ARBA00004123"/>
    </source>
</evidence>
<keyword evidence="5" id="KW-0804">Transcription</keyword>
<reference evidence="11 12" key="1">
    <citation type="submission" date="2016-07" db="EMBL/GenBank/DDBJ databases">
        <title>Pervasive Adenine N6-methylation of Active Genes in Fungi.</title>
        <authorList>
            <consortium name="DOE Joint Genome Institute"/>
            <person name="Mondo S.J."/>
            <person name="Dannebaum R.O."/>
            <person name="Kuo R.C."/>
            <person name="Labutti K."/>
            <person name="Haridas S."/>
            <person name="Kuo A."/>
            <person name="Salamov A."/>
            <person name="Ahrendt S.R."/>
            <person name="Lipzen A."/>
            <person name="Sullivan W."/>
            <person name="Andreopoulos W.B."/>
            <person name="Clum A."/>
            <person name="Lindquist E."/>
            <person name="Daum C."/>
            <person name="Ramamoorthy G.K."/>
            <person name="Gryganskyi A."/>
            <person name="Culley D."/>
            <person name="Magnuson J.K."/>
            <person name="James T.Y."/>
            <person name="O'Malley M.A."/>
            <person name="Stajich J.E."/>
            <person name="Spatafora J.W."/>
            <person name="Visel A."/>
            <person name="Grigoriev I.V."/>
        </authorList>
    </citation>
    <scope>NUCLEOTIDE SEQUENCE [LARGE SCALE GENOMIC DNA]</scope>
    <source>
        <strain evidence="11 12">NRRL 2496</strain>
    </source>
</reference>
<keyword evidence="3 8" id="KW-0238">DNA-binding</keyword>
<evidence type="ECO:0000259" key="10">
    <source>
        <dbReference type="PROSITE" id="PS50071"/>
    </source>
</evidence>
<keyword evidence="12" id="KW-1185">Reference proteome</keyword>
<evidence type="ECO:0000256" key="3">
    <source>
        <dbReference type="ARBA" id="ARBA00023125"/>
    </source>
</evidence>
<comment type="similarity">
    <text evidence="7">Belongs to the TALE/TGIF homeobox family.</text>
</comment>
<dbReference type="GO" id="GO:0003677">
    <property type="term" value="F:DNA binding"/>
    <property type="evidence" value="ECO:0007669"/>
    <property type="project" value="UniProtKB-UniRule"/>
</dbReference>
<proteinExistence type="inferred from homology"/>
<dbReference type="FunFam" id="1.10.10.60:FF:000059">
    <property type="entry name" value="TGFB-induced factor homeobox 1"/>
    <property type="match status" value="1"/>
</dbReference>
<dbReference type="InterPro" id="IPR001356">
    <property type="entry name" value="HD"/>
</dbReference>
<name>A0A1X2H211_SYNRA</name>
<feature type="region of interest" description="Disordered" evidence="9">
    <location>
        <begin position="91"/>
        <end position="226"/>
    </location>
</feature>
<feature type="region of interest" description="Disordered" evidence="9">
    <location>
        <begin position="282"/>
        <end position="332"/>
    </location>
</feature>
<feature type="compositionally biased region" description="Acidic residues" evidence="9">
    <location>
        <begin position="282"/>
        <end position="291"/>
    </location>
</feature>
<dbReference type="GO" id="GO:0005634">
    <property type="term" value="C:nucleus"/>
    <property type="evidence" value="ECO:0007669"/>
    <property type="project" value="UniProtKB-SubCell"/>
</dbReference>
<dbReference type="EMBL" id="MCGN01000011">
    <property type="protein sequence ID" value="ORY91402.1"/>
    <property type="molecule type" value="Genomic_DNA"/>
</dbReference>
<evidence type="ECO:0000256" key="6">
    <source>
        <dbReference type="ARBA" id="ARBA00023242"/>
    </source>
</evidence>
<dbReference type="OMA" id="QHKERIH"/>
<dbReference type="InParanoid" id="A0A1X2H211"/>
<evidence type="ECO:0000256" key="5">
    <source>
        <dbReference type="ARBA" id="ARBA00023163"/>
    </source>
</evidence>
<protein>
    <recommendedName>
        <fullName evidence="10">Homeobox domain-containing protein</fullName>
    </recommendedName>
</protein>
<dbReference type="Proteomes" id="UP000242180">
    <property type="component" value="Unassembled WGS sequence"/>
</dbReference>
<dbReference type="AlphaFoldDB" id="A0A1X2H211"/>
<keyword evidence="2" id="KW-0805">Transcription regulation</keyword>
<dbReference type="InterPro" id="IPR009057">
    <property type="entry name" value="Homeodomain-like_sf"/>
</dbReference>
<dbReference type="GO" id="GO:0006355">
    <property type="term" value="P:regulation of DNA-templated transcription"/>
    <property type="evidence" value="ECO:0007669"/>
    <property type="project" value="InterPro"/>
</dbReference>
<dbReference type="SUPFAM" id="SSF46689">
    <property type="entry name" value="Homeodomain-like"/>
    <property type="match status" value="1"/>
</dbReference>
<dbReference type="PANTHER" id="PTHR11850">
    <property type="entry name" value="HOMEOBOX PROTEIN TRANSCRIPTION FACTORS"/>
    <property type="match status" value="1"/>
</dbReference>
<feature type="compositionally biased region" description="Low complexity" evidence="9">
    <location>
        <begin position="115"/>
        <end position="149"/>
    </location>
</feature>
<evidence type="ECO:0000313" key="11">
    <source>
        <dbReference type="EMBL" id="ORY91402.1"/>
    </source>
</evidence>
<dbReference type="STRING" id="13706.A0A1X2H211"/>
<evidence type="ECO:0000256" key="9">
    <source>
        <dbReference type="SAM" id="MobiDB-lite"/>
    </source>
</evidence>
<evidence type="ECO:0000313" key="12">
    <source>
        <dbReference type="Proteomes" id="UP000242180"/>
    </source>
</evidence>
<comment type="subcellular location">
    <subcellularLocation>
        <location evidence="1 8">Nucleus</location>
    </subcellularLocation>
</comment>
<dbReference type="InterPro" id="IPR008422">
    <property type="entry name" value="KN_HD"/>
</dbReference>
<dbReference type="PROSITE" id="PS50071">
    <property type="entry name" value="HOMEOBOX_2"/>
    <property type="match status" value="1"/>
</dbReference>